<protein>
    <recommendedName>
        <fullName evidence="4">MMS19 nucleotide excision repair protein</fullName>
    </recommendedName>
</protein>
<dbReference type="GO" id="GO:0006281">
    <property type="term" value="P:DNA repair"/>
    <property type="evidence" value="ECO:0007669"/>
    <property type="project" value="UniProtKB-UniRule"/>
</dbReference>
<dbReference type="InterPro" id="IPR016024">
    <property type="entry name" value="ARM-type_fold"/>
</dbReference>
<dbReference type="EMBL" id="LSBJ02000003">
    <property type="protein sequence ID" value="OAQ67932.1"/>
    <property type="molecule type" value="Genomic_DNA"/>
</dbReference>
<dbReference type="InterPro" id="IPR039920">
    <property type="entry name" value="MMS19"/>
</dbReference>
<dbReference type="SUPFAM" id="SSF48371">
    <property type="entry name" value="ARM repeat"/>
    <property type="match status" value="1"/>
</dbReference>
<evidence type="ECO:0000256" key="4">
    <source>
        <dbReference type="RuleBase" id="RU367072"/>
    </source>
</evidence>
<dbReference type="PANTHER" id="PTHR12891:SF0">
    <property type="entry name" value="MMS19 NUCLEOTIDE EXCISION REPAIR PROTEIN HOMOLOG"/>
    <property type="match status" value="1"/>
</dbReference>
<proteinExistence type="inferred from homology"/>
<comment type="caution">
    <text evidence="7">The sequence shown here is derived from an EMBL/GenBank/DDBJ whole genome shotgun (WGS) entry which is preliminary data.</text>
</comment>
<comment type="function">
    <text evidence="4">Key component of the cytosolic iron-sulfur protein assembly (CIA) complex, a multiprotein complex that mediates the incorporation of iron-sulfur cluster into apoproteins specifically involved in DNA metabolism and genomic integrity. In the CIA complex, MMS19 acts as an adapter between early-acting CIA components and a subset of cellular target iron-sulfur proteins.</text>
</comment>
<keyword evidence="3 4" id="KW-0539">Nucleus</keyword>
<dbReference type="STRING" id="1380566.A0A179FQR7"/>
<dbReference type="GO" id="GO:0051604">
    <property type="term" value="P:protein maturation"/>
    <property type="evidence" value="ECO:0007669"/>
    <property type="project" value="UniProtKB-UniRule"/>
</dbReference>
<dbReference type="InterPro" id="IPR029240">
    <property type="entry name" value="MMS19_N"/>
</dbReference>
<evidence type="ECO:0000256" key="1">
    <source>
        <dbReference type="ARBA" id="ARBA00004123"/>
    </source>
</evidence>
<evidence type="ECO:0000259" key="5">
    <source>
        <dbReference type="Pfam" id="PF12460"/>
    </source>
</evidence>
<keyword evidence="4" id="KW-0227">DNA damage</keyword>
<comment type="similarity">
    <text evidence="4">Belongs to the MET18/MMS19 family.</text>
</comment>
<keyword evidence="8" id="KW-1185">Reference proteome</keyword>
<dbReference type="PANTHER" id="PTHR12891">
    <property type="entry name" value="DNA REPAIR/TRANSCRIPTION PROTEIN MET18/MMS19"/>
    <property type="match status" value="1"/>
</dbReference>
<reference evidence="7 8" key="1">
    <citation type="journal article" date="2016" name="PLoS Pathog.">
        <title>Biosynthesis of antibiotic leucinostatins in bio-control fungus Purpureocillium lilacinum and their inhibition on phytophthora revealed by genome mining.</title>
        <authorList>
            <person name="Wang G."/>
            <person name="Liu Z."/>
            <person name="Lin R."/>
            <person name="Li E."/>
            <person name="Mao Z."/>
            <person name="Ling J."/>
            <person name="Yang Y."/>
            <person name="Yin W.B."/>
            <person name="Xie B."/>
        </authorList>
    </citation>
    <scope>NUCLEOTIDE SEQUENCE [LARGE SCALE GENOMIC DNA]</scope>
    <source>
        <strain evidence="7">170</strain>
    </source>
</reference>
<dbReference type="AlphaFoldDB" id="A0A179FQR7"/>
<name>A0A179FQR7_METCM</name>
<dbReference type="GO" id="GO:0005634">
    <property type="term" value="C:nucleus"/>
    <property type="evidence" value="ECO:0007669"/>
    <property type="project" value="UniProtKB-SubCell"/>
</dbReference>
<dbReference type="OrthoDB" id="342900at2759"/>
<dbReference type="Pfam" id="PF12460">
    <property type="entry name" value="MMS19_C"/>
    <property type="match status" value="1"/>
</dbReference>
<evidence type="ECO:0000259" key="6">
    <source>
        <dbReference type="Pfam" id="PF14500"/>
    </source>
</evidence>
<dbReference type="GO" id="GO:0097361">
    <property type="term" value="C:cytosolic [4Fe-4S] assembly targeting complex"/>
    <property type="evidence" value="ECO:0007669"/>
    <property type="project" value="UniProtKB-UniRule"/>
</dbReference>
<dbReference type="RefSeq" id="XP_018144782.1">
    <property type="nucleotide sequence ID" value="XM_018283638.1"/>
</dbReference>
<sequence length="1164" mass="128779">MADFRQLALDFVLEDNKTKSVSIAQKAAKEIEASAPTSNPVARWVESVQPWMPGNNDDDLMRDAADTPDWSARSKALEFLSMTLSYLNPDVLKPSQVNLLVTFFGAMFDVDHKAGILPSATALSRIITMKSFHPNSGKDIIQKVCALKDDFPRQLSKTRLAVYELLRSLISNKEVAISLKQRDGDDAAFMKELLHLCQIERDPDCLIIWFDVLRLFLSRFSSSKETLEEVYGAFKAYFPITLPRTAQSGVTPEELKLQLRKCFSSSDSLAYLALPFLIGKLDQGDGVTVNVKVDVLRTIRACLEEYRDSKEAIIPYTNRIWTSLKYEVRNGEIEDTIWATLEVLKTLATRLTGDDLRDYTLTVTRDCVADLATPMYTTAAGRLLVSVLSANPSTFVLMVAPIITHIKENLRHPKSPTHSQDLLKILRIVLETRLLLTGVEMSEQERNDFAAVDGVFKTLYSDVYKSPLELSKKSDASDEDFKLSTEAAQGVGALAGQKEVQSLAPSISDAKLLLPASTCSESCETLFDITTIHWNERARRMGADDLVNESTKALQRIIQAYPEGFQSLISKGSSILRHSVTDFTHDSLDTIQSLGPLLAYVGCSTLSENLTQSLAQYIQTMMAIELELLAAIDQAASPRLWCALIAGIHSAVRYFNDACLERDAKAGAVDGLLSLDTITVKYPQLSSENVSSEADSSSSRPSLSSVSEARSDALLIGLHITGSLYRRTTKTAETGSYLALSDDFKNSEPQHERRYLYLLSELAGFIVHELSESQQASLEVEKYALNLFREEEIKLSESSSWSWLTRGDLSVLSLGVLEAVRPTRIARLYESGVAQQILAEGTAPGDSVTDITSRPVKRSILSVLANKHNIETLDPIMTNVEASLQDSLQKIKSSSSDDFSVANLETSFSIFSLIGGLLRRYSGSKVQPLIQVLRTVPNDARFGYQLARGLEIIVAPQRYLTKENYAVVRLLWLQKVYVELIKPMLEVALGNDASITDPVIKTNYSLAVLLMVKHLNFSIYEQDADKILRIAIAIAQNLGTGSDGMAALQVIKNILVEASEQAQDHIRSLVKICTGFFTNRGQSSSRPDWLPAEYGAVVATLEVQAGCGKIALEIVGGLPRMFEPRYLLAYEPQVQRDLSTACGHRVRELRSTARLARGAWADVK</sequence>
<evidence type="ECO:0000256" key="3">
    <source>
        <dbReference type="ARBA" id="ARBA00023242"/>
    </source>
</evidence>
<evidence type="ECO:0000313" key="7">
    <source>
        <dbReference type="EMBL" id="OAQ67932.1"/>
    </source>
</evidence>
<feature type="domain" description="MMS19 N-terminal" evidence="6">
    <location>
        <begin position="66"/>
        <end position="328"/>
    </location>
</feature>
<dbReference type="GO" id="GO:0016226">
    <property type="term" value="P:iron-sulfur cluster assembly"/>
    <property type="evidence" value="ECO:0007669"/>
    <property type="project" value="UniProtKB-UniRule"/>
</dbReference>
<feature type="domain" description="MMS19 C-terminal" evidence="5">
    <location>
        <begin position="747"/>
        <end position="1071"/>
    </location>
</feature>
<keyword evidence="2" id="KW-0677">Repeat</keyword>
<keyword evidence="4" id="KW-0234">DNA repair</keyword>
<accession>A0A179FQR7</accession>
<gene>
    <name evidence="7" type="ORF">VFPPC_04257</name>
</gene>
<comment type="subcellular location">
    <subcellularLocation>
        <location evidence="1 4">Nucleus</location>
    </subcellularLocation>
</comment>
<organism evidence="7 8">
    <name type="scientific">Pochonia chlamydosporia 170</name>
    <dbReference type="NCBI Taxonomy" id="1380566"/>
    <lineage>
        <taxon>Eukaryota</taxon>
        <taxon>Fungi</taxon>
        <taxon>Dikarya</taxon>
        <taxon>Ascomycota</taxon>
        <taxon>Pezizomycotina</taxon>
        <taxon>Sordariomycetes</taxon>
        <taxon>Hypocreomycetidae</taxon>
        <taxon>Hypocreales</taxon>
        <taxon>Clavicipitaceae</taxon>
        <taxon>Pochonia</taxon>
    </lineage>
</organism>
<dbReference type="Pfam" id="PF14500">
    <property type="entry name" value="MMS19_N"/>
    <property type="match status" value="1"/>
</dbReference>
<evidence type="ECO:0000313" key="8">
    <source>
        <dbReference type="Proteomes" id="UP000078397"/>
    </source>
</evidence>
<dbReference type="Proteomes" id="UP000078397">
    <property type="component" value="Unassembled WGS sequence"/>
</dbReference>
<evidence type="ECO:0000256" key="2">
    <source>
        <dbReference type="ARBA" id="ARBA00022737"/>
    </source>
</evidence>
<dbReference type="GeneID" id="28847632"/>
<dbReference type="InterPro" id="IPR024687">
    <property type="entry name" value="MMS19_C"/>
</dbReference>
<dbReference type="KEGG" id="pchm:VFPPC_04257"/>